<evidence type="ECO:0000313" key="3">
    <source>
        <dbReference type="Proteomes" id="UP000700334"/>
    </source>
</evidence>
<feature type="region of interest" description="Disordered" evidence="1">
    <location>
        <begin position="44"/>
        <end position="103"/>
    </location>
</feature>
<gene>
    <name evidence="2" type="ORF">J0S82_008191</name>
</gene>
<organism evidence="2 3">
    <name type="scientific">Galemys pyrenaicus</name>
    <name type="common">Iberian desman</name>
    <name type="synonym">Pyrenean desman</name>
    <dbReference type="NCBI Taxonomy" id="202257"/>
    <lineage>
        <taxon>Eukaryota</taxon>
        <taxon>Metazoa</taxon>
        <taxon>Chordata</taxon>
        <taxon>Craniata</taxon>
        <taxon>Vertebrata</taxon>
        <taxon>Euteleostomi</taxon>
        <taxon>Mammalia</taxon>
        <taxon>Eutheria</taxon>
        <taxon>Laurasiatheria</taxon>
        <taxon>Eulipotyphla</taxon>
        <taxon>Talpidae</taxon>
        <taxon>Galemys</taxon>
    </lineage>
</organism>
<evidence type="ECO:0000256" key="1">
    <source>
        <dbReference type="SAM" id="MobiDB-lite"/>
    </source>
</evidence>
<name>A0A8J6DNX2_GALPY</name>
<sequence length="308" mass="32608">MVTPSTSLAGGNPRSMDKPAAPLRSYPSGMSVCLQEVFCEEEGEDAQGELFTYSPPRTEPPSPECGIAAGAKTSPQRSHTSGDRVHASKSRLQDLNPVEEPPEGVFWLLDSPVASSASSQRLQMASPATHQAGQKPGQIAGSTQADTMGPEGTHASFLTPSVAEDQEENAQDPDGASGDSDLTTREQGLLDTDRGPAACAPAPEPPPPMQEESGPRQAPAGDTSSAAFTPDPLVDTALGGDAPGVHQCWELTPPMHRKAMQEQDPADFLEGSELRYLLKGELNTSHDPADFLEGSELRYLLRGESDMY</sequence>
<protein>
    <submittedName>
        <fullName evidence="2">Uncharacterized protein</fullName>
    </submittedName>
</protein>
<feature type="compositionally biased region" description="Polar residues" evidence="1">
    <location>
        <begin position="115"/>
        <end position="132"/>
    </location>
</feature>
<proteinExistence type="predicted"/>
<dbReference type="AlphaFoldDB" id="A0A8J6DNX2"/>
<evidence type="ECO:0000313" key="2">
    <source>
        <dbReference type="EMBL" id="KAG8516487.1"/>
    </source>
</evidence>
<accession>A0A8J6DNX2</accession>
<dbReference type="EMBL" id="JAGFMF010011678">
    <property type="protein sequence ID" value="KAG8516487.1"/>
    <property type="molecule type" value="Genomic_DNA"/>
</dbReference>
<comment type="caution">
    <text evidence="2">The sequence shown here is derived from an EMBL/GenBank/DDBJ whole genome shotgun (WGS) entry which is preliminary data.</text>
</comment>
<reference evidence="2" key="1">
    <citation type="journal article" date="2021" name="Evol. Appl.">
        <title>The genome of the Pyrenean desman and the effects of bottlenecks and inbreeding on the genomic landscape of an endangered species.</title>
        <authorList>
            <person name="Escoda L."/>
            <person name="Castresana J."/>
        </authorList>
    </citation>
    <scope>NUCLEOTIDE SEQUENCE</scope>
    <source>
        <strain evidence="2">IBE-C5619</strain>
    </source>
</reference>
<keyword evidence="3" id="KW-1185">Reference proteome</keyword>
<feature type="region of interest" description="Disordered" evidence="1">
    <location>
        <begin position="115"/>
        <end position="241"/>
    </location>
</feature>
<dbReference type="Proteomes" id="UP000700334">
    <property type="component" value="Unassembled WGS sequence"/>
</dbReference>
<feature type="region of interest" description="Disordered" evidence="1">
    <location>
        <begin position="1"/>
        <end position="26"/>
    </location>
</feature>